<protein>
    <submittedName>
        <fullName evidence="1">Uncharacterized protein</fullName>
    </submittedName>
</protein>
<dbReference type="AlphaFoldDB" id="A0A239MWK1"/>
<sequence length="119" mass="13173">MGFVGETWRVLSDGEPVGDITVEEADFPWLSGRFSPAPAFARVGPLFARELALMQAAMIAPAEEDEPWAAWEAAYAEVRRAVTLSSPSGPVAEFLLHIEDDQAWFRWSDEPFDDDSPSD</sequence>
<dbReference type="Proteomes" id="UP000198280">
    <property type="component" value="Unassembled WGS sequence"/>
</dbReference>
<gene>
    <name evidence="1" type="ORF">SAMN05216252_12837</name>
</gene>
<reference evidence="1 2" key="1">
    <citation type="submission" date="2017-06" db="EMBL/GenBank/DDBJ databases">
        <authorList>
            <person name="Kim H.J."/>
            <person name="Triplett B.A."/>
        </authorList>
    </citation>
    <scope>NUCLEOTIDE SEQUENCE [LARGE SCALE GENOMIC DNA]</scope>
    <source>
        <strain evidence="1 2">CGMCC 4.1858</strain>
    </source>
</reference>
<accession>A0A239MWK1</accession>
<dbReference type="RefSeq" id="WP_089228060.1">
    <property type="nucleotide sequence ID" value="NZ_FZOF01000028.1"/>
</dbReference>
<evidence type="ECO:0000313" key="1">
    <source>
        <dbReference type="EMBL" id="SNT46623.1"/>
    </source>
</evidence>
<keyword evidence="2" id="KW-1185">Reference proteome</keyword>
<dbReference type="OrthoDB" id="3394546at2"/>
<evidence type="ECO:0000313" key="2">
    <source>
        <dbReference type="Proteomes" id="UP000198280"/>
    </source>
</evidence>
<proteinExistence type="predicted"/>
<dbReference type="EMBL" id="FZOF01000028">
    <property type="protein sequence ID" value="SNT46623.1"/>
    <property type="molecule type" value="Genomic_DNA"/>
</dbReference>
<name>A0A239MWK1_9ACTN</name>
<organism evidence="1 2">
    <name type="scientific">Actinacidiphila glaucinigra</name>
    <dbReference type="NCBI Taxonomy" id="235986"/>
    <lineage>
        <taxon>Bacteria</taxon>
        <taxon>Bacillati</taxon>
        <taxon>Actinomycetota</taxon>
        <taxon>Actinomycetes</taxon>
        <taxon>Kitasatosporales</taxon>
        <taxon>Streptomycetaceae</taxon>
        <taxon>Actinacidiphila</taxon>
    </lineage>
</organism>